<dbReference type="GO" id="GO:0004674">
    <property type="term" value="F:protein serine/threonine kinase activity"/>
    <property type="evidence" value="ECO:0007669"/>
    <property type="project" value="UniProtKB-KW"/>
</dbReference>
<comment type="catalytic activity">
    <reaction evidence="7">
        <text>L-threonyl-[protein] + ATP = O-phospho-L-threonyl-[protein] + ADP + H(+)</text>
        <dbReference type="Rhea" id="RHEA:46608"/>
        <dbReference type="Rhea" id="RHEA-COMP:11060"/>
        <dbReference type="Rhea" id="RHEA-COMP:11605"/>
        <dbReference type="ChEBI" id="CHEBI:15378"/>
        <dbReference type="ChEBI" id="CHEBI:30013"/>
        <dbReference type="ChEBI" id="CHEBI:30616"/>
        <dbReference type="ChEBI" id="CHEBI:61977"/>
        <dbReference type="ChEBI" id="CHEBI:456216"/>
        <dbReference type="EC" id="2.7.11.1"/>
    </reaction>
</comment>
<evidence type="ECO:0000256" key="2">
    <source>
        <dbReference type="ARBA" id="ARBA00022527"/>
    </source>
</evidence>
<dbReference type="Proteomes" id="UP000468828">
    <property type="component" value="Unassembled WGS sequence"/>
</dbReference>
<feature type="compositionally biased region" description="Low complexity" evidence="9">
    <location>
        <begin position="500"/>
        <end position="515"/>
    </location>
</feature>
<dbReference type="CDD" id="cd14014">
    <property type="entry name" value="STKc_PknB_like"/>
    <property type="match status" value="1"/>
</dbReference>
<dbReference type="Proteomes" id="UP000471152">
    <property type="component" value="Unassembled WGS sequence"/>
</dbReference>
<dbReference type="SMART" id="SM00220">
    <property type="entry name" value="S_TKc"/>
    <property type="match status" value="1"/>
</dbReference>
<evidence type="ECO:0000256" key="1">
    <source>
        <dbReference type="ARBA" id="ARBA00012513"/>
    </source>
</evidence>
<keyword evidence="5 11" id="KW-0418">Kinase</keyword>
<keyword evidence="13" id="KW-1185">Reference proteome</keyword>
<evidence type="ECO:0000256" key="5">
    <source>
        <dbReference type="ARBA" id="ARBA00022777"/>
    </source>
</evidence>
<dbReference type="EMBL" id="JAAGWB010000013">
    <property type="protein sequence ID" value="NEN50613.1"/>
    <property type="molecule type" value="Genomic_DNA"/>
</dbReference>
<evidence type="ECO:0000259" key="10">
    <source>
        <dbReference type="PROSITE" id="PS50011"/>
    </source>
</evidence>
<dbReference type="PROSITE" id="PS50011">
    <property type="entry name" value="PROTEIN_KINASE_DOM"/>
    <property type="match status" value="1"/>
</dbReference>
<evidence type="ECO:0000313" key="12">
    <source>
        <dbReference type="EMBL" id="NEN50613.1"/>
    </source>
</evidence>
<dbReference type="EC" id="2.7.11.1" evidence="1"/>
<dbReference type="InterPro" id="IPR011009">
    <property type="entry name" value="Kinase-like_dom_sf"/>
</dbReference>
<keyword evidence="6" id="KW-0067">ATP-binding</keyword>
<evidence type="ECO:0000256" key="8">
    <source>
        <dbReference type="ARBA" id="ARBA00048679"/>
    </source>
</evidence>
<feature type="compositionally biased region" description="Low complexity" evidence="9">
    <location>
        <begin position="524"/>
        <end position="541"/>
    </location>
</feature>
<dbReference type="PROSITE" id="PS00108">
    <property type="entry name" value="PROTEIN_KINASE_ST"/>
    <property type="match status" value="1"/>
</dbReference>
<comment type="caution">
    <text evidence="11">The sequence shown here is derived from an EMBL/GenBank/DDBJ whole genome shotgun (WGS) entry which is preliminary data.</text>
</comment>
<dbReference type="SUPFAM" id="SSF56112">
    <property type="entry name" value="Protein kinase-like (PK-like)"/>
    <property type="match status" value="1"/>
</dbReference>
<dbReference type="Gene3D" id="1.10.510.10">
    <property type="entry name" value="Transferase(Phosphotransferase) domain 1"/>
    <property type="match status" value="1"/>
</dbReference>
<feature type="region of interest" description="Disordered" evidence="9">
    <location>
        <begin position="437"/>
        <end position="565"/>
    </location>
</feature>
<dbReference type="PANTHER" id="PTHR43289:SF6">
    <property type="entry name" value="SERINE_THREONINE-PROTEIN KINASE NEKL-3"/>
    <property type="match status" value="1"/>
</dbReference>
<evidence type="ECO:0000313" key="14">
    <source>
        <dbReference type="Proteomes" id="UP000471152"/>
    </source>
</evidence>
<organism evidence="11 13">
    <name type="scientific">Modestobacter muralis</name>
    <dbReference type="NCBI Taxonomy" id="1608614"/>
    <lineage>
        <taxon>Bacteria</taxon>
        <taxon>Bacillati</taxon>
        <taxon>Actinomycetota</taxon>
        <taxon>Actinomycetes</taxon>
        <taxon>Geodermatophilales</taxon>
        <taxon>Geodermatophilaceae</taxon>
        <taxon>Modestobacter</taxon>
    </lineage>
</organism>
<dbReference type="InterPro" id="IPR008271">
    <property type="entry name" value="Ser/Thr_kinase_AS"/>
</dbReference>
<dbReference type="InterPro" id="IPR000719">
    <property type="entry name" value="Prot_kinase_dom"/>
</dbReference>
<gene>
    <name evidence="12" type="ORF">G3R41_06610</name>
    <name evidence="11" type="ORF">GCU67_06610</name>
</gene>
<dbReference type="AlphaFoldDB" id="A0A6P0ESZ6"/>
<comment type="catalytic activity">
    <reaction evidence="8">
        <text>L-seryl-[protein] + ATP = O-phospho-L-seryl-[protein] + ADP + H(+)</text>
        <dbReference type="Rhea" id="RHEA:17989"/>
        <dbReference type="Rhea" id="RHEA-COMP:9863"/>
        <dbReference type="Rhea" id="RHEA-COMP:11604"/>
        <dbReference type="ChEBI" id="CHEBI:15378"/>
        <dbReference type="ChEBI" id="CHEBI:29999"/>
        <dbReference type="ChEBI" id="CHEBI:30616"/>
        <dbReference type="ChEBI" id="CHEBI:83421"/>
        <dbReference type="ChEBI" id="CHEBI:456216"/>
        <dbReference type="EC" id="2.7.11.1"/>
    </reaction>
</comment>
<dbReference type="FunFam" id="3.30.200.20:FF:000035">
    <property type="entry name" value="Serine/threonine protein kinase Stk1"/>
    <property type="match status" value="1"/>
</dbReference>
<evidence type="ECO:0000256" key="6">
    <source>
        <dbReference type="ARBA" id="ARBA00022840"/>
    </source>
</evidence>
<keyword evidence="2 11" id="KW-0723">Serine/threonine-protein kinase</keyword>
<dbReference type="FunFam" id="1.10.510.10:FF:000021">
    <property type="entry name" value="Serine/threonine protein kinase"/>
    <property type="match status" value="1"/>
</dbReference>
<dbReference type="Gene3D" id="3.30.200.20">
    <property type="entry name" value="Phosphorylase Kinase, domain 1"/>
    <property type="match status" value="1"/>
</dbReference>
<evidence type="ECO:0000256" key="3">
    <source>
        <dbReference type="ARBA" id="ARBA00022679"/>
    </source>
</evidence>
<evidence type="ECO:0000313" key="13">
    <source>
        <dbReference type="Proteomes" id="UP000468828"/>
    </source>
</evidence>
<evidence type="ECO:0000256" key="9">
    <source>
        <dbReference type="SAM" id="MobiDB-lite"/>
    </source>
</evidence>
<dbReference type="Pfam" id="PF00069">
    <property type="entry name" value="Pkinase"/>
    <property type="match status" value="1"/>
</dbReference>
<feature type="domain" description="Protein kinase" evidence="10">
    <location>
        <begin position="13"/>
        <end position="277"/>
    </location>
</feature>
<feature type="compositionally biased region" description="Low complexity" evidence="9">
    <location>
        <begin position="454"/>
        <end position="477"/>
    </location>
</feature>
<evidence type="ECO:0000313" key="11">
    <source>
        <dbReference type="EMBL" id="NEK93846.1"/>
    </source>
</evidence>
<accession>A0A6P0ESZ6</accession>
<keyword evidence="3" id="KW-0808">Transferase</keyword>
<reference evidence="12 14" key="2">
    <citation type="submission" date="2020-02" db="EMBL/GenBank/DDBJ databases">
        <title>The WGS of Modestobacter muralis DSM 100205.</title>
        <authorList>
            <person name="Jiang Z."/>
        </authorList>
    </citation>
    <scope>NUCLEOTIDE SEQUENCE [LARGE SCALE GENOMIC DNA]</scope>
    <source>
        <strain evidence="12 14">DSM 100205</strain>
    </source>
</reference>
<dbReference type="PANTHER" id="PTHR43289">
    <property type="entry name" value="MITOGEN-ACTIVATED PROTEIN KINASE KINASE KINASE 20-RELATED"/>
    <property type="match status" value="1"/>
</dbReference>
<dbReference type="EMBL" id="JAAGWH010000013">
    <property type="protein sequence ID" value="NEK93846.1"/>
    <property type="molecule type" value="Genomic_DNA"/>
</dbReference>
<dbReference type="GO" id="GO:0005524">
    <property type="term" value="F:ATP binding"/>
    <property type="evidence" value="ECO:0007669"/>
    <property type="project" value="UniProtKB-KW"/>
</dbReference>
<name>A0A6P0ESZ6_9ACTN</name>
<evidence type="ECO:0000256" key="4">
    <source>
        <dbReference type="ARBA" id="ARBA00022741"/>
    </source>
</evidence>
<protein>
    <recommendedName>
        <fullName evidence="1">non-specific serine/threonine protein kinase</fullName>
        <ecNumber evidence="1">2.7.11.1</ecNumber>
    </recommendedName>
</protein>
<keyword evidence="4" id="KW-0547">Nucleotide-binding</keyword>
<sequence length="565" mass="57323">MTEPMRKVLGNRYELHTLLAAGGMGQVWSAQDQLLGRPVAVKVLRSEYTGDEVFLARFRSEAQHAAALSHPNIAAVYDYGEEPAVDGSDEHLAYLVMELVEGESLSVQLARVGKLSPDRTVDVLRQTAAALAAAHEAGVVHRDVKPGNVLVRPDGVVKITDFGIAWSAGSVPLTKTGQVVGTASYLSPEQAAGAHATAASDVYSLGMVGYECLTGRRAFDGDNSVTIALRHLRDQPEPLPEDVPAGIRTLVERAIVKDPAQRYPDGAAVVAAVDEVLAGRQLPPVQRTDTQSFWLLPDAAAYTGASTARAAATRSGGSRLGRLLVPVLALLVGAGMATAVLQTVSPGGGTTATAAAIGAGAPGPAAPTSASVDVVAADYLGRPLAAVQAQLEGLGLLVQLEEVVTGDAEPGTVVDVAALADGTTVVVSYAVAPETVAAPTSATPRRSAAVVQRPVETPAAAPTTAAPTPAPSSTAPQPATPSPTPTTSAPADETTEPAEETTPAETTPVETPAPTGSTVTPTDPGTTEPAPGSTTPAPTTGVQDEGSGNGKGKAPKDDGQVTAQG</sequence>
<evidence type="ECO:0000256" key="7">
    <source>
        <dbReference type="ARBA" id="ARBA00047899"/>
    </source>
</evidence>
<reference evidence="11 13" key="1">
    <citation type="submission" date="2020-01" db="EMBL/GenBank/DDBJ databases">
        <title>the WGS Modestobacter muralis CPCC 204518.</title>
        <authorList>
            <person name="Jiang Z."/>
        </authorList>
    </citation>
    <scope>NUCLEOTIDE SEQUENCE [LARGE SCALE GENOMIC DNA]</scope>
    <source>
        <strain evidence="11 13">DSM 100205</strain>
    </source>
</reference>
<dbReference type="GO" id="GO:0045717">
    <property type="term" value="P:negative regulation of fatty acid biosynthetic process"/>
    <property type="evidence" value="ECO:0007669"/>
    <property type="project" value="UniProtKB-ARBA"/>
</dbReference>
<proteinExistence type="predicted"/>